<dbReference type="PRINTS" id="PR00037">
    <property type="entry name" value="HTHLACR"/>
</dbReference>
<protein>
    <submittedName>
        <fullName evidence="5">DeoR/GlpR family DNA-binding transcription regulator</fullName>
    </submittedName>
</protein>
<dbReference type="GO" id="GO:0003677">
    <property type="term" value="F:DNA binding"/>
    <property type="evidence" value="ECO:0007669"/>
    <property type="project" value="UniProtKB-KW"/>
</dbReference>
<keyword evidence="3" id="KW-0804">Transcription</keyword>
<dbReference type="SUPFAM" id="SSF46785">
    <property type="entry name" value="Winged helix' DNA-binding domain"/>
    <property type="match status" value="1"/>
</dbReference>
<dbReference type="Gene3D" id="1.10.10.10">
    <property type="entry name" value="Winged helix-like DNA-binding domain superfamily/Winged helix DNA-binding domain"/>
    <property type="match status" value="1"/>
</dbReference>
<dbReference type="RefSeq" id="WP_256130891.1">
    <property type="nucleotide sequence ID" value="NZ_JANFXK010000002.1"/>
</dbReference>
<dbReference type="EMBL" id="JANFXK010000002">
    <property type="protein sequence ID" value="MCQ4635701.1"/>
    <property type="molecule type" value="Genomic_DNA"/>
</dbReference>
<dbReference type="SMART" id="SM00420">
    <property type="entry name" value="HTH_DEOR"/>
    <property type="match status" value="1"/>
</dbReference>
<evidence type="ECO:0000256" key="1">
    <source>
        <dbReference type="ARBA" id="ARBA00023015"/>
    </source>
</evidence>
<dbReference type="InterPro" id="IPR050313">
    <property type="entry name" value="Carb_Metab_HTH_regulators"/>
</dbReference>
<dbReference type="PANTHER" id="PTHR30363">
    <property type="entry name" value="HTH-TYPE TRANSCRIPTIONAL REGULATOR SRLR-RELATED"/>
    <property type="match status" value="1"/>
</dbReference>
<dbReference type="InterPro" id="IPR018356">
    <property type="entry name" value="Tscrpt_reg_HTH_DeoR_CS"/>
</dbReference>
<keyword evidence="6" id="KW-1185">Reference proteome</keyword>
<dbReference type="Gene3D" id="3.40.50.1360">
    <property type="match status" value="1"/>
</dbReference>
<feature type="domain" description="HTH deoR-type" evidence="4">
    <location>
        <begin position="2"/>
        <end position="57"/>
    </location>
</feature>
<dbReference type="PROSITE" id="PS00894">
    <property type="entry name" value="HTH_DEOR_1"/>
    <property type="match status" value="1"/>
</dbReference>
<gene>
    <name evidence="5" type="ORF">NE619_03080</name>
</gene>
<sequence length="254" mass="28764">MRTKRIDSIEQFIEQEKSVSLDTLCEEFEVSKNTIRRDINELVKKGTIKKVYGGVTVNQTAESQPLLPYQQRHDSFAEEKDAICRLAVEHVNDGDNIYIDTGTTCMNMIDHMADINCTIITNSLHVCWKAVPYPNLKVISLPGILKRETLSFVGSDVTNHLQTFNITKAFMACAGLTVNNGVTNASTEEYLIKKAVIENSRQHYLLTDHSKFDRASLMTYCGLEEIHHIITDMAPGKKYLNFCKEHGITIETCR</sequence>
<reference evidence="5 6" key="1">
    <citation type="submission" date="2022-06" db="EMBL/GenBank/DDBJ databases">
        <title>Isolation of gut microbiota from human fecal samples.</title>
        <authorList>
            <person name="Pamer E.G."/>
            <person name="Barat B."/>
            <person name="Waligurski E."/>
            <person name="Medina S."/>
            <person name="Paddock L."/>
            <person name="Mostad J."/>
        </authorList>
    </citation>
    <scope>NUCLEOTIDE SEQUENCE [LARGE SCALE GENOMIC DNA]</scope>
    <source>
        <strain evidence="5 6">SL.3.17</strain>
    </source>
</reference>
<organism evidence="5 6">
    <name type="scientific">Anaerovorax odorimutans</name>
    <dbReference type="NCBI Taxonomy" id="109327"/>
    <lineage>
        <taxon>Bacteria</taxon>
        <taxon>Bacillati</taxon>
        <taxon>Bacillota</taxon>
        <taxon>Clostridia</taxon>
        <taxon>Peptostreptococcales</taxon>
        <taxon>Anaerovoracaceae</taxon>
        <taxon>Anaerovorax</taxon>
    </lineage>
</organism>
<keyword evidence="2 5" id="KW-0238">DNA-binding</keyword>
<evidence type="ECO:0000259" key="4">
    <source>
        <dbReference type="PROSITE" id="PS51000"/>
    </source>
</evidence>
<accession>A0ABT1RKJ3</accession>
<dbReference type="Pfam" id="PF08220">
    <property type="entry name" value="HTH_DeoR"/>
    <property type="match status" value="1"/>
</dbReference>
<name>A0ABT1RKJ3_9FIRM</name>
<dbReference type="SUPFAM" id="SSF100950">
    <property type="entry name" value="NagB/RpiA/CoA transferase-like"/>
    <property type="match status" value="1"/>
</dbReference>
<dbReference type="InterPro" id="IPR014036">
    <property type="entry name" value="DeoR-like_C"/>
</dbReference>
<dbReference type="InterPro" id="IPR036390">
    <property type="entry name" value="WH_DNA-bd_sf"/>
</dbReference>
<proteinExistence type="predicted"/>
<evidence type="ECO:0000256" key="3">
    <source>
        <dbReference type="ARBA" id="ARBA00023163"/>
    </source>
</evidence>
<dbReference type="InterPro" id="IPR001034">
    <property type="entry name" value="DeoR_HTH"/>
</dbReference>
<dbReference type="InterPro" id="IPR036388">
    <property type="entry name" value="WH-like_DNA-bd_sf"/>
</dbReference>
<evidence type="ECO:0000313" key="5">
    <source>
        <dbReference type="EMBL" id="MCQ4635701.1"/>
    </source>
</evidence>
<dbReference type="PROSITE" id="PS51000">
    <property type="entry name" value="HTH_DEOR_2"/>
    <property type="match status" value="1"/>
</dbReference>
<evidence type="ECO:0000256" key="2">
    <source>
        <dbReference type="ARBA" id="ARBA00023125"/>
    </source>
</evidence>
<dbReference type="SMART" id="SM01134">
    <property type="entry name" value="DeoRC"/>
    <property type="match status" value="1"/>
</dbReference>
<dbReference type="InterPro" id="IPR037171">
    <property type="entry name" value="NagB/RpiA_transferase-like"/>
</dbReference>
<dbReference type="PANTHER" id="PTHR30363:SF60">
    <property type="entry name" value="HTH-TYPE TRANSCRIPTIONAL REGULATOR IOLR"/>
    <property type="match status" value="1"/>
</dbReference>
<dbReference type="Proteomes" id="UP001524502">
    <property type="component" value="Unassembled WGS sequence"/>
</dbReference>
<comment type="caution">
    <text evidence="5">The sequence shown here is derived from an EMBL/GenBank/DDBJ whole genome shotgun (WGS) entry which is preliminary data.</text>
</comment>
<evidence type="ECO:0000313" key="6">
    <source>
        <dbReference type="Proteomes" id="UP001524502"/>
    </source>
</evidence>
<dbReference type="Pfam" id="PF00455">
    <property type="entry name" value="DeoRC"/>
    <property type="match status" value="1"/>
</dbReference>
<keyword evidence="1" id="KW-0805">Transcription regulation</keyword>